<name>A0A0T6B634_9SCAR</name>
<accession>A0A0T6B634</accession>
<evidence type="ECO:0000256" key="5">
    <source>
        <dbReference type="ARBA" id="ARBA00022692"/>
    </source>
</evidence>
<evidence type="ECO:0000256" key="7">
    <source>
        <dbReference type="ARBA" id="ARBA00022982"/>
    </source>
</evidence>
<dbReference type="Proteomes" id="UP000051574">
    <property type="component" value="Unassembled WGS sequence"/>
</dbReference>
<dbReference type="SMART" id="SM00665">
    <property type="entry name" value="B561"/>
    <property type="match status" value="1"/>
</dbReference>
<feature type="transmembrane region" description="Helical" evidence="11">
    <location>
        <begin position="38"/>
        <end position="60"/>
    </location>
</feature>
<evidence type="ECO:0000256" key="1">
    <source>
        <dbReference type="ARBA" id="ARBA00001970"/>
    </source>
</evidence>
<dbReference type="GO" id="GO:0016491">
    <property type="term" value="F:oxidoreductase activity"/>
    <property type="evidence" value="ECO:0007669"/>
    <property type="project" value="InterPro"/>
</dbReference>
<dbReference type="PANTHER" id="PTHR10106:SF0">
    <property type="entry name" value="LD36721P"/>
    <property type="match status" value="1"/>
</dbReference>
<evidence type="ECO:0000256" key="8">
    <source>
        <dbReference type="ARBA" id="ARBA00022989"/>
    </source>
</evidence>
<dbReference type="GO" id="GO:0046872">
    <property type="term" value="F:metal ion binding"/>
    <property type="evidence" value="ECO:0007669"/>
    <property type="project" value="UniProtKB-KW"/>
</dbReference>
<feature type="transmembrane region" description="Helical" evidence="11">
    <location>
        <begin position="110"/>
        <end position="131"/>
    </location>
</feature>
<dbReference type="InterPro" id="IPR036259">
    <property type="entry name" value="MFS_trans_sf"/>
</dbReference>
<evidence type="ECO:0000256" key="4">
    <source>
        <dbReference type="ARBA" id="ARBA00022617"/>
    </source>
</evidence>
<dbReference type="Gene3D" id="1.20.120.1770">
    <property type="match status" value="1"/>
</dbReference>
<dbReference type="AlphaFoldDB" id="A0A0T6B634"/>
<keyword evidence="9" id="KW-0408">Iron</keyword>
<feature type="transmembrane region" description="Helical" evidence="11">
    <location>
        <begin position="151"/>
        <end position="172"/>
    </location>
</feature>
<evidence type="ECO:0000313" key="14">
    <source>
        <dbReference type="Proteomes" id="UP000051574"/>
    </source>
</evidence>
<keyword evidence="6" id="KW-0479">Metal-binding</keyword>
<protein>
    <recommendedName>
        <fullName evidence="12">Cytochrome b561 domain-containing protein</fullName>
    </recommendedName>
</protein>
<dbReference type="Pfam" id="PF03188">
    <property type="entry name" value="Cytochrom_B561"/>
    <property type="match status" value="1"/>
</dbReference>
<dbReference type="InterPro" id="IPR006593">
    <property type="entry name" value="Cyt_b561/ferric_Rdtase_TM"/>
</dbReference>
<evidence type="ECO:0000256" key="10">
    <source>
        <dbReference type="ARBA" id="ARBA00023136"/>
    </source>
</evidence>
<keyword evidence="7" id="KW-0249">Electron transport</keyword>
<evidence type="ECO:0000256" key="6">
    <source>
        <dbReference type="ARBA" id="ARBA00022723"/>
    </source>
</evidence>
<gene>
    <name evidence="13" type="ORF">AMK59_4044</name>
</gene>
<dbReference type="FunFam" id="1.20.120.1770:FF:000001">
    <property type="entry name" value="Cytochrome b reductase 1"/>
    <property type="match status" value="1"/>
</dbReference>
<organism evidence="13 14">
    <name type="scientific">Oryctes borbonicus</name>
    <dbReference type="NCBI Taxonomy" id="1629725"/>
    <lineage>
        <taxon>Eukaryota</taxon>
        <taxon>Metazoa</taxon>
        <taxon>Ecdysozoa</taxon>
        <taxon>Arthropoda</taxon>
        <taxon>Hexapoda</taxon>
        <taxon>Insecta</taxon>
        <taxon>Pterygota</taxon>
        <taxon>Neoptera</taxon>
        <taxon>Endopterygota</taxon>
        <taxon>Coleoptera</taxon>
        <taxon>Polyphaga</taxon>
        <taxon>Scarabaeiformia</taxon>
        <taxon>Scarabaeidae</taxon>
        <taxon>Dynastinae</taxon>
        <taxon>Oryctes</taxon>
    </lineage>
</organism>
<evidence type="ECO:0000256" key="2">
    <source>
        <dbReference type="ARBA" id="ARBA00004141"/>
    </source>
</evidence>
<feature type="transmembrane region" description="Helical" evidence="11">
    <location>
        <begin position="80"/>
        <end position="98"/>
    </location>
</feature>
<dbReference type="SUPFAM" id="SSF103473">
    <property type="entry name" value="MFS general substrate transporter"/>
    <property type="match status" value="1"/>
</dbReference>
<comment type="caution">
    <text evidence="13">The sequence shown here is derived from an EMBL/GenBank/DDBJ whole genome shotgun (WGS) entry which is preliminary data.</text>
</comment>
<keyword evidence="8 11" id="KW-1133">Transmembrane helix</keyword>
<dbReference type="InterPro" id="IPR043205">
    <property type="entry name" value="CYB561/CYBRD1-like"/>
</dbReference>
<keyword evidence="10 11" id="KW-0472">Membrane</keyword>
<evidence type="ECO:0000256" key="11">
    <source>
        <dbReference type="SAM" id="Phobius"/>
    </source>
</evidence>
<reference evidence="13 14" key="1">
    <citation type="submission" date="2015-09" db="EMBL/GenBank/DDBJ databases">
        <title>Draft genome of the scarab beetle Oryctes borbonicus.</title>
        <authorList>
            <person name="Meyer J.M."/>
            <person name="Markov G.V."/>
            <person name="Baskaran P."/>
            <person name="Herrmann M."/>
            <person name="Sommer R.J."/>
            <person name="Roedelsperger C."/>
        </authorList>
    </citation>
    <scope>NUCLEOTIDE SEQUENCE [LARGE SCALE GENOMIC DNA]</scope>
    <source>
        <strain evidence="13">OB123</strain>
        <tissue evidence="13">Whole animal</tissue>
    </source>
</reference>
<keyword evidence="14" id="KW-1185">Reference proteome</keyword>
<evidence type="ECO:0000256" key="9">
    <source>
        <dbReference type="ARBA" id="ARBA00023004"/>
    </source>
</evidence>
<proteinExistence type="predicted"/>
<dbReference type="GO" id="GO:0016020">
    <property type="term" value="C:membrane"/>
    <property type="evidence" value="ECO:0007669"/>
    <property type="project" value="UniProtKB-SubCell"/>
</dbReference>
<comment type="cofactor">
    <cofactor evidence="1">
        <name>heme b</name>
        <dbReference type="ChEBI" id="CHEBI:60344"/>
    </cofactor>
</comment>
<comment type="subcellular location">
    <subcellularLocation>
        <location evidence="2">Membrane</location>
        <topology evidence="2">Multi-pass membrane protein</topology>
    </subcellularLocation>
</comment>
<dbReference type="OrthoDB" id="907479at2759"/>
<evidence type="ECO:0000256" key="3">
    <source>
        <dbReference type="ARBA" id="ARBA00022448"/>
    </source>
</evidence>
<feature type="transmembrane region" description="Helical" evidence="11">
    <location>
        <begin position="184"/>
        <end position="203"/>
    </location>
</feature>
<keyword evidence="5 11" id="KW-0812">Transmembrane</keyword>
<dbReference type="PROSITE" id="PS50939">
    <property type="entry name" value="CYTOCHROME_B561"/>
    <property type="match status" value="1"/>
</dbReference>
<evidence type="ECO:0000313" key="13">
    <source>
        <dbReference type="EMBL" id="KRT82841.1"/>
    </source>
</evidence>
<evidence type="ECO:0000259" key="12">
    <source>
        <dbReference type="PROSITE" id="PS50939"/>
    </source>
</evidence>
<dbReference type="EMBL" id="LJIG01009557">
    <property type="protein sequence ID" value="KRT82841.1"/>
    <property type="molecule type" value="Genomic_DNA"/>
</dbReference>
<feature type="non-terminal residue" evidence="13">
    <location>
        <position position="239"/>
    </location>
</feature>
<feature type="domain" description="Cytochrome b561" evidence="12">
    <location>
        <begin position="43"/>
        <end position="239"/>
    </location>
</feature>
<dbReference type="PANTHER" id="PTHR10106">
    <property type="entry name" value="CYTOCHROME B561-RELATED"/>
    <property type="match status" value="1"/>
</dbReference>
<keyword evidence="4" id="KW-0349">Heme</keyword>
<keyword evidence="3" id="KW-0813">Transport</keyword>
<sequence>MSSDSIPLLRKRPNNKDSDDVRENMDEETRRETDRKYLIVYGVATALGTIILIMVLVWLILYGDGFGFSTSGEYFCWHPLLMIFGFIFCYSQAMLIFRTGRNLQKYQLKLIHMVLNMSALILAILGITAAFASHAVRKPPTPDLYSLHSWIGITTVILFALQFIIGFTAFLFPGYSPAQRASLMPVHTAIGAAIFVCAIAAAVSGTTEKAIFTLGRQYQDLPSEGMFLNFIGYLLAIFG</sequence>